<dbReference type="InterPro" id="IPR004869">
    <property type="entry name" value="MMPL_dom"/>
</dbReference>
<dbReference type="PANTHER" id="PTHR33406:SF10">
    <property type="entry name" value="SSD DOMAIN-CONTAINING PROTEIN"/>
    <property type="match status" value="1"/>
</dbReference>
<proteinExistence type="predicted"/>
<dbReference type="SUPFAM" id="SSF82866">
    <property type="entry name" value="Multidrug efflux transporter AcrB transmembrane domain"/>
    <property type="match status" value="1"/>
</dbReference>
<sequence length="486" mass="51763">MTGWLERALFARRRVTLAAFAVLSIAMALSAFQLRIDAGFTKLAPLQHPYMKTFLDHREEFGGADRIVLALIARDGEMFTPEYLDALRNATDAVFFLPGVDRTQVFSILTPNVRFVEVVEDGIAGGNVLPSDFVPDEAGFQRLRENIVKAGLVGRLVANDLSGAIVAARLQEFHPDTGERLDYVEVAHELERIREQTLEAADGMLDVHIIGFAKAVGDIADGAGTVAAFFAVAFLVAALLVLAYTRSVSATVALLGCSLLAVVWQLGLLSLLGYGIDPLSVLVPFLIFAIGVSHGVQVVGATHEASTTGVAALDAAKAGFRRLLRPGTAALASDAAGFGTIALIQVQAIQEVSVAAGLGVATIVLTNLGLLPILLSFARKPPRPPRALPHAVRSVLVRAAHRKPAAAIICAWAGLVLLGATYAVDVRIGDEQRGVPELRPDSVYNRDADVVGERFDIGVDVLTVIAETAAEGCIEFETMRTLDDFE</sequence>
<dbReference type="PROSITE" id="PS50156">
    <property type="entry name" value="SSD"/>
    <property type="match status" value="1"/>
</dbReference>
<evidence type="ECO:0000256" key="4">
    <source>
        <dbReference type="ARBA" id="ARBA00022989"/>
    </source>
</evidence>
<feature type="transmembrane region" description="Helical" evidence="6">
    <location>
        <begin position="226"/>
        <end position="245"/>
    </location>
</feature>
<gene>
    <name evidence="8" type="ORF">F4Y60_07310</name>
</gene>
<evidence type="ECO:0000256" key="5">
    <source>
        <dbReference type="ARBA" id="ARBA00023136"/>
    </source>
</evidence>
<dbReference type="Pfam" id="PF03176">
    <property type="entry name" value="MMPL"/>
    <property type="match status" value="1"/>
</dbReference>
<accession>A0A6B0Y476</accession>
<evidence type="ECO:0000256" key="2">
    <source>
        <dbReference type="ARBA" id="ARBA00022475"/>
    </source>
</evidence>
<dbReference type="EMBL" id="VXRY01000293">
    <property type="protein sequence ID" value="MXY33886.1"/>
    <property type="molecule type" value="Genomic_DNA"/>
</dbReference>
<keyword evidence="5 6" id="KW-0472">Membrane</keyword>
<dbReference type="AlphaFoldDB" id="A0A6B0Y476"/>
<feature type="domain" description="SSD" evidence="7">
    <location>
        <begin position="259"/>
        <end position="377"/>
    </location>
</feature>
<evidence type="ECO:0000256" key="3">
    <source>
        <dbReference type="ARBA" id="ARBA00022692"/>
    </source>
</evidence>
<evidence type="ECO:0000259" key="7">
    <source>
        <dbReference type="PROSITE" id="PS50156"/>
    </source>
</evidence>
<keyword evidence="3 6" id="KW-0812">Transmembrane</keyword>
<feature type="transmembrane region" description="Helical" evidence="6">
    <location>
        <begin position="323"/>
        <end position="346"/>
    </location>
</feature>
<keyword evidence="2" id="KW-1003">Cell membrane</keyword>
<dbReference type="PANTHER" id="PTHR33406">
    <property type="entry name" value="MEMBRANE PROTEIN MJ1562-RELATED"/>
    <property type="match status" value="1"/>
</dbReference>
<comment type="subcellular location">
    <subcellularLocation>
        <location evidence="1">Cell membrane</location>
        <topology evidence="1">Multi-pass membrane protein</topology>
    </subcellularLocation>
</comment>
<feature type="non-terminal residue" evidence="8">
    <location>
        <position position="486"/>
    </location>
</feature>
<reference evidence="8" key="1">
    <citation type="submission" date="2019-09" db="EMBL/GenBank/DDBJ databases">
        <title>Characterisation of the sponge microbiome using genome-centric metagenomics.</title>
        <authorList>
            <person name="Engelberts J.P."/>
            <person name="Robbins S.J."/>
            <person name="De Goeij J.M."/>
            <person name="Aranda M."/>
            <person name="Bell S.C."/>
            <person name="Webster N.S."/>
        </authorList>
    </citation>
    <scope>NUCLEOTIDE SEQUENCE</scope>
    <source>
        <strain evidence="8">SB0664_bin_43</strain>
    </source>
</reference>
<feature type="transmembrane region" description="Helical" evidence="6">
    <location>
        <begin position="352"/>
        <end position="378"/>
    </location>
</feature>
<evidence type="ECO:0000313" key="8">
    <source>
        <dbReference type="EMBL" id="MXY33886.1"/>
    </source>
</evidence>
<evidence type="ECO:0000256" key="6">
    <source>
        <dbReference type="SAM" id="Phobius"/>
    </source>
</evidence>
<organism evidence="8">
    <name type="scientific">Boseongicola sp. SB0664_bin_43</name>
    <dbReference type="NCBI Taxonomy" id="2604844"/>
    <lineage>
        <taxon>Bacteria</taxon>
        <taxon>Pseudomonadati</taxon>
        <taxon>Pseudomonadota</taxon>
        <taxon>Alphaproteobacteria</taxon>
        <taxon>Rhodobacterales</taxon>
        <taxon>Paracoccaceae</taxon>
        <taxon>Boseongicola</taxon>
    </lineage>
</organism>
<comment type="caution">
    <text evidence="8">The sequence shown here is derived from an EMBL/GenBank/DDBJ whole genome shotgun (WGS) entry which is preliminary data.</text>
</comment>
<dbReference type="Gene3D" id="1.20.1640.10">
    <property type="entry name" value="Multidrug efflux transporter AcrB transmembrane domain"/>
    <property type="match status" value="1"/>
</dbReference>
<dbReference type="InterPro" id="IPR000731">
    <property type="entry name" value="SSD"/>
</dbReference>
<name>A0A6B0Y476_9RHOB</name>
<feature type="transmembrane region" description="Helical" evidence="6">
    <location>
        <begin position="405"/>
        <end position="424"/>
    </location>
</feature>
<keyword evidence="4 6" id="KW-1133">Transmembrane helix</keyword>
<protein>
    <submittedName>
        <fullName evidence="8">MMPL family transporter</fullName>
    </submittedName>
</protein>
<dbReference type="GO" id="GO:0005886">
    <property type="term" value="C:plasma membrane"/>
    <property type="evidence" value="ECO:0007669"/>
    <property type="project" value="UniProtKB-SubCell"/>
</dbReference>
<evidence type="ECO:0000256" key="1">
    <source>
        <dbReference type="ARBA" id="ARBA00004651"/>
    </source>
</evidence>
<dbReference type="InterPro" id="IPR050545">
    <property type="entry name" value="Mycobact_MmpL"/>
</dbReference>
<feature type="transmembrane region" description="Helical" evidence="6">
    <location>
        <begin position="282"/>
        <end position="302"/>
    </location>
</feature>
<feature type="transmembrane region" description="Helical" evidence="6">
    <location>
        <begin position="252"/>
        <end position="276"/>
    </location>
</feature>